<evidence type="ECO:0000313" key="1">
    <source>
        <dbReference type="EMBL" id="MFC0214862.1"/>
    </source>
</evidence>
<keyword evidence="2" id="KW-1185">Reference proteome</keyword>
<proteinExistence type="predicted"/>
<comment type="caution">
    <text evidence="1">The sequence shown here is derived from an EMBL/GenBank/DDBJ whole genome shotgun (WGS) entry which is preliminary data.</text>
</comment>
<name>A0ABV6DQG5_9BACL</name>
<dbReference type="RefSeq" id="WP_377472284.1">
    <property type="nucleotide sequence ID" value="NZ_JBHLWN010000077.1"/>
</dbReference>
<reference evidence="1 2" key="1">
    <citation type="submission" date="2024-09" db="EMBL/GenBank/DDBJ databases">
        <authorList>
            <person name="Sun Q."/>
            <person name="Mori K."/>
        </authorList>
    </citation>
    <scope>NUCLEOTIDE SEQUENCE [LARGE SCALE GENOMIC DNA]</scope>
    <source>
        <strain evidence="1 2">CCM 7759</strain>
    </source>
</reference>
<dbReference type="EMBL" id="JBHLWN010000077">
    <property type="protein sequence ID" value="MFC0214862.1"/>
    <property type="molecule type" value="Genomic_DNA"/>
</dbReference>
<dbReference type="Proteomes" id="UP001589776">
    <property type="component" value="Unassembled WGS sequence"/>
</dbReference>
<organism evidence="1 2">
    <name type="scientific">Paenibacillus chartarius</name>
    <dbReference type="NCBI Taxonomy" id="747481"/>
    <lineage>
        <taxon>Bacteria</taxon>
        <taxon>Bacillati</taxon>
        <taxon>Bacillota</taxon>
        <taxon>Bacilli</taxon>
        <taxon>Bacillales</taxon>
        <taxon>Paenibacillaceae</taxon>
        <taxon>Paenibacillus</taxon>
    </lineage>
</organism>
<sequence length="179" mass="19789">MHVIPRLLVAGVLSAAIALSLAFLPELQRTWLSAGGAAPAFGSAGGRQLTERNVVDMLVQVPLQLRIRKVEVTSSTLSVDLNLPRSADEEVVIRDLYTITQKVFAATGNISDIMVRVMDYSTASRSSGGKMLLFLDASREKGKNMAPPGEHETTAVLEQYLRQHFEITYTDKWKERYPL</sequence>
<accession>A0ABV6DQG5</accession>
<protein>
    <submittedName>
        <fullName evidence="1">Uncharacterized protein</fullName>
    </submittedName>
</protein>
<gene>
    <name evidence="1" type="ORF">ACFFK0_20855</name>
</gene>
<evidence type="ECO:0000313" key="2">
    <source>
        <dbReference type="Proteomes" id="UP001589776"/>
    </source>
</evidence>